<evidence type="ECO:0000313" key="2">
    <source>
        <dbReference type="EMBL" id="RHG20408.1"/>
    </source>
</evidence>
<dbReference type="EMBL" id="QRHZ01000001">
    <property type="protein sequence ID" value="RHG20408.1"/>
    <property type="molecule type" value="Genomic_DNA"/>
</dbReference>
<gene>
    <name evidence="2" type="ORF">DW272_02020</name>
</gene>
<organism evidence="2 3">
    <name type="scientific">Blautia obeum</name>
    <dbReference type="NCBI Taxonomy" id="40520"/>
    <lineage>
        <taxon>Bacteria</taxon>
        <taxon>Bacillati</taxon>
        <taxon>Bacillota</taxon>
        <taxon>Clostridia</taxon>
        <taxon>Lachnospirales</taxon>
        <taxon>Lachnospiraceae</taxon>
        <taxon>Blautia</taxon>
    </lineage>
</organism>
<accession>A0A414SLG6</accession>
<dbReference type="AlphaFoldDB" id="A0A414SLG6"/>
<dbReference type="InterPro" id="IPR004919">
    <property type="entry name" value="GmrSD_N"/>
</dbReference>
<evidence type="ECO:0000313" key="3">
    <source>
        <dbReference type="Proteomes" id="UP000284220"/>
    </source>
</evidence>
<reference evidence="2 3" key="1">
    <citation type="submission" date="2018-08" db="EMBL/GenBank/DDBJ databases">
        <title>A genome reference for cultivated species of the human gut microbiota.</title>
        <authorList>
            <person name="Zou Y."/>
            <person name="Xue W."/>
            <person name="Luo G."/>
        </authorList>
    </citation>
    <scope>NUCLEOTIDE SEQUENCE [LARGE SCALE GENOMIC DNA]</scope>
    <source>
        <strain evidence="2 3">AM22-9LB</strain>
    </source>
</reference>
<dbReference type="PANTHER" id="PTHR39639:SF1">
    <property type="entry name" value="DUF262 DOMAIN-CONTAINING PROTEIN"/>
    <property type="match status" value="1"/>
</dbReference>
<comment type="caution">
    <text evidence="2">The sequence shown here is derived from an EMBL/GenBank/DDBJ whole genome shotgun (WGS) entry which is preliminary data.</text>
</comment>
<feature type="domain" description="GmrSD restriction endonucleases N-terminal" evidence="1">
    <location>
        <begin position="40"/>
        <end position="161"/>
    </location>
</feature>
<name>A0A414SLG6_9FIRM</name>
<evidence type="ECO:0000259" key="1">
    <source>
        <dbReference type="Pfam" id="PF03235"/>
    </source>
</evidence>
<dbReference type="PANTHER" id="PTHR39639">
    <property type="entry name" value="CHROMOSOME 16, WHOLE GENOME SHOTGUN SEQUENCE"/>
    <property type="match status" value="1"/>
</dbReference>
<dbReference type="Proteomes" id="UP000284220">
    <property type="component" value="Unassembled WGS sequence"/>
</dbReference>
<protein>
    <submittedName>
        <fullName evidence="2">DUF262 domain-containing protein</fullName>
    </submittedName>
</protein>
<sequence>MTRFKDIPQFTSSGSYQVNYPLTSLVREIEEEVSEMGLQLNPKFQRGHVWTEEQQIAWIEYHLRGGKSGNTIYLNNPFWNSYREPKQNEYSDYVCVDGLQRITAAQRFVHNEIKVFGSYFKEYEDRLRLANDATMILNVNNLKSEKEVLQWYIDMNAGGTPHTNEEIERVKQMIEEL</sequence>
<dbReference type="Pfam" id="PF03235">
    <property type="entry name" value="GmrSD_N"/>
    <property type="match status" value="1"/>
</dbReference>
<proteinExistence type="predicted"/>